<keyword evidence="6" id="KW-1185">Reference proteome</keyword>
<dbReference type="InterPro" id="IPR050065">
    <property type="entry name" value="GlmU-like"/>
</dbReference>
<proteinExistence type="predicted"/>
<comment type="caution">
    <text evidence="5">The sequence shown here is derived from an EMBL/GenBank/DDBJ whole genome shotgun (WGS) entry which is preliminary data.</text>
</comment>
<dbReference type="Proteomes" id="UP000600449">
    <property type="component" value="Unassembled WGS sequence"/>
</dbReference>
<gene>
    <name evidence="5" type="primary">galF</name>
    <name evidence="5" type="ORF">GCM10011322_19680</name>
</gene>
<evidence type="ECO:0000256" key="1">
    <source>
        <dbReference type="ARBA" id="ARBA00022679"/>
    </source>
</evidence>
<dbReference type="CDD" id="cd06422">
    <property type="entry name" value="NTP_transferase_like_1"/>
    <property type="match status" value="1"/>
</dbReference>
<keyword evidence="1" id="KW-0808">Transferase</keyword>
<dbReference type="AlphaFoldDB" id="A0A917Q7F3"/>
<dbReference type="InterPro" id="IPR025877">
    <property type="entry name" value="MobA-like_NTP_Trfase"/>
</dbReference>
<evidence type="ECO:0000313" key="6">
    <source>
        <dbReference type="Proteomes" id="UP000600449"/>
    </source>
</evidence>
<dbReference type="GO" id="GO:0016779">
    <property type="term" value="F:nucleotidyltransferase activity"/>
    <property type="evidence" value="ECO:0007669"/>
    <property type="project" value="UniProtKB-KW"/>
</dbReference>
<dbReference type="InterPro" id="IPR029044">
    <property type="entry name" value="Nucleotide-diphossugar_trans"/>
</dbReference>
<dbReference type="PANTHER" id="PTHR43584">
    <property type="entry name" value="NUCLEOTIDYL TRANSFERASE"/>
    <property type="match status" value="1"/>
</dbReference>
<accession>A0A917Q7F3</accession>
<dbReference type="RefSeq" id="WP_188912238.1">
    <property type="nucleotide sequence ID" value="NZ_BMMF01000005.1"/>
</dbReference>
<evidence type="ECO:0000259" key="4">
    <source>
        <dbReference type="Pfam" id="PF12804"/>
    </source>
</evidence>
<keyword evidence="2 5" id="KW-0548">Nucleotidyltransferase</keyword>
<dbReference type="PANTHER" id="PTHR43584:SF8">
    <property type="entry name" value="N-ACETYLMURAMATE ALPHA-1-PHOSPHATE URIDYLYLTRANSFERASE"/>
    <property type="match status" value="1"/>
</dbReference>
<protein>
    <submittedName>
        <fullName evidence="5">Mannose-1-phosphate guanylyltransferase</fullName>
    </submittedName>
</protein>
<dbReference type="Gene3D" id="3.90.550.10">
    <property type="entry name" value="Spore Coat Polysaccharide Biosynthesis Protein SpsA, Chain A"/>
    <property type="match status" value="1"/>
</dbReference>
<dbReference type="SUPFAM" id="SSF53448">
    <property type="entry name" value="Nucleotide-diphospho-sugar transferases"/>
    <property type="match status" value="1"/>
</dbReference>
<evidence type="ECO:0000313" key="5">
    <source>
        <dbReference type="EMBL" id="GGK33033.1"/>
    </source>
</evidence>
<evidence type="ECO:0000256" key="2">
    <source>
        <dbReference type="ARBA" id="ARBA00022695"/>
    </source>
</evidence>
<dbReference type="Pfam" id="PF12804">
    <property type="entry name" value="NTP_transf_3"/>
    <property type="match status" value="1"/>
</dbReference>
<sequence>MNAADRSLVRPTTAMVLAAGYGRRMRPLTTTTPKPLVRLGGKAMLDHALDRLAAAGVEKAVVNVHYLADLIEAHCARRSGPPALVISDERERLLDTGGGVKAALAHLGPGPFLLHNTDSVWIEGPRSNVARLVAHFDPARMDIALLLAATATSVGFDGPGDFEMDATGRLARRRERGVAPFAYAGVAILSPALFADTPEGPFSLNLLFDRAEREGRLHGLRLDGTWLHVGDPQAHREAEMRLAVST</sequence>
<reference evidence="5 6" key="1">
    <citation type="journal article" date="2014" name="Int. J. Syst. Evol. Microbiol.">
        <title>Complete genome sequence of Corynebacterium casei LMG S-19264T (=DSM 44701T), isolated from a smear-ripened cheese.</title>
        <authorList>
            <consortium name="US DOE Joint Genome Institute (JGI-PGF)"/>
            <person name="Walter F."/>
            <person name="Albersmeier A."/>
            <person name="Kalinowski J."/>
            <person name="Ruckert C."/>
        </authorList>
    </citation>
    <scope>NUCLEOTIDE SEQUENCE [LARGE SCALE GENOMIC DNA]</scope>
    <source>
        <strain evidence="5 6">CGMCC 1.9161</strain>
    </source>
</reference>
<name>A0A917Q7F3_9HYPH</name>
<dbReference type="EMBL" id="BMMF01000005">
    <property type="protein sequence ID" value="GGK33033.1"/>
    <property type="molecule type" value="Genomic_DNA"/>
</dbReference>
<keyword evidence="3" id="KW-0460">Magnesium</keyword>
<feature type="domain" description="MobA-like NTP transferase" evidence="4">
    <location>
        <begin position="14"/>
        <end position="145"/>
    </location>
</feature>
<organism evidence="5 6">
    <name type="scientific">Salinarimonas ramus</name>
    <dbReference type="NCBI Taxonomy" id="690164"/>
    <lineage>
        <taxon>Bacteria</taxon>
        <taxon>Pseudomonadati</taxon>
        <taxon>Pseudomonadota</taxon>
        <taxon>Alphaproteobacteria</taxon>
        <taxon>Hyphomicrobiales</taxon>
        <taxon>Salinarimonadaceae</taxon>
        <taxon>Salinarimonas</taxon>
    </lineage>
</organism>
<evidence type="ECO:0000256" key="3">
    <source>
        <dbReference type="ARBA" id="ARBA00022842"/>
    </source>
</evidence>